<evidence type="ECO:0000313" key="2">
    <source>
        <dbReference type="Proteomes" id="UP000261032"/>
    </source>
</evidence>
<comment type="caution">
    <text evidence="1">The sequence shown here is derived from an EMBL/GenBank/DDBJ whole genome shotgun (WGS) entry which is preliminary data.</text>
</comment>
<dbReference type="RefSeq" id="WP_117580274.1">
    <property type="nucleotide sequence ID" value="NZ_QUSL01000002.1"/>
</dbReference>
<organism evidence="1 2">
    <name type="scientific">Thomasclavelia ramosa</name>
    <dbReference type="NCBI Taxonomy" id="1547"/>
    <lineage>
        <taxon>Bacteria</taxon>
        <taxon>Bacillati</taxon>
        <taxon>Bacillota</taxon>
        <taxon>Erysipelotrichia</taxon>
        <taxon>Erysipelotrichales</taxon>
        <taxon>Coprobacillaceae</taxon>
        <taxon>Thomasclavelia</taxon>
    </lineage>
</organism>
<proteinExistence type="predicted"/>
<protein>
    <submittedName>
        <fullName evidence="1">Uncharacterized protein</fullName>
    </submittedName>
</protein>
<accession>A0A3E3EGN2</accession>
<sequence>MSNKLRLQITERYKRNVFINVVVPEGRLYEFDCILDNYENSYNDYQTLIEELSDKGFKILFVDDNKIFEFEETHDIDYSFINEEVKENDV</sequence>
<gene>
    <name evidence="1" type="ORF">DXB93_01775</name>
</gene>
<name>A0A3E3EGN2_9FIRM</name>
<dbReference type="AlphaFoldDB" id="A0A3E3EGN2"/>
<reference evidence="1 2" key="1">
    <citation type="submission" date="2018-08" db="EMBL/GenBank/DDBJ databases">
        <title>A genome reference for cultivated species of the human gut microbiota.</title>
        <authorList>
            <person name="Zou Y."/>
            <person name="Xue W."/>
            <person name="Luo G."/>
        </authorList>
    </citation>
    <scope>NUCLEOTIDE SEQUENCE [LARGE SCALE GENOMIC DNA]</scope>
    <source>
        <strain evidence="1 2">OM06-4</strain>
    </source>
</reference>
<evidence type="ECO:0000313" key="1">
    <source>
        <dbReference type="EMBL" id="RGD86919.1"/>
    </source>
</evidence>
<dbReference type="Proteomes" id="UP000261032">
    <property type="component" value="Unassembled WGS sequence"/>
</dbReference>
<dbReference type="EMBL" id="QUSL01000002">
    <property type="protein sequence ID" value="RGD86919.1"/>
    <property type="molecule type" value="Genomic_DNA"/>
</dbReference>